<comment type="subcellular location">
    <subcellularLocation>
        <location evidence="1">Membrane</location>
        <topology evidence="1">Multi-pass membrane protein</topology>
    </subcellularLocation>
</comment>
<feature type="transmembrane region" description="Helical" evidence="5">
    <location>
        <begin position="166"/>
        <end position="185"/>
    </location>
</feature>
<sequence length="609" mass="69950">MNNSLYYLRLFLLATSGMLLLCTIFAINPELANGTFSGRICWFHFTALLLAGSVLLMEFTTRKSRFIFSLPDALLLLLFGIVLITYDKDRNLQPERFLFIAQLITLWFMLRSTLLAHQELRPFFITIIIFTGIVPAIWGICSFGNNEPSTHPVFRLLQISLKAEPFFGYIAVIFPICLSTVLRFKDCDKFAWWESRTFLFYFSAFGAIFITIALFSNTNHPAWIVAILSGIWVCWMRMIGWRQTKETIQLHNKLFAIFSIVLFVIITAIILAGNIQKSQTGDRRLLIWNITTKAIMEHPMSGTGIGGFPTTFAHAQANYFDTEIASPIEKQTAICPRYAYNEYLQIGVELGITGLLLFALWLAFSLYYGIKHRQIGASGGVLALGIFALFSYPLQLPAYWVLLMFLAVICATNPKQNEQREQRNTPYIGALAAIIACVLFYGQKDCYYTYKEWKTLKELYQNKAYEQAADQYANLYQQLYHQVDFLYEGAECFSQTGRHDIAIIWLKRALQLSAEPQLYYAIAQNKEALQQYESAEQYLLDVNRILPEQGYTYFLLAKLYAEPSFCHPDKFRIAAKRVLTIQPSAQNNITKEMKEEIIQILKHENTSIE</sequence>
<dbReference type="InterPro" id="IPR007016">
    <property type="entry name" value="O-antigen_ligase-rel_domated"/>
</dbReference>
<evidence type="ECO:0000313" key="7">
    <source>
        <dbReference type="EMBL" id="MBC8602189.1"/>
    </source>
</evidence>
<dbReference type="PANTHER" id="PTHR37422">
    <property type="entry name" value="TEICHURONIC ACID BIOSYNTHESIS PROTEIN TUAE"/>
    <property type="match status" value="1"/>
</dbReference>
<reference evidence="8 9" key="1">
    <citation type="submission" date="2018-07" db="EMBL/GenBank/DDBJ databases">
        <title>Parabacteroides acidifaciens nov. sp., isolated from human feces.</title>
        <authorList>
            <person name="Wang Y.J."/>
        </authorList>
    </citation>
    <scope>NUCLEOTIDE SEQUENCE [LARGE SCALE GENOMIC DNA]</scope>
    <source>
        <strain evidence="8 9">426-9</strain>
    </source>
</reference>
<dbReference type="Proteomes" id="UP000629596">
    <property type="component" value="Unassembled WGS sequence"/>
</dbReference>
<evidence type="ECO:0000313" key="8">
    <source>
        <dbReference type="EMBL" id="RDU49088.1"/>
    </source>
</evidence>
<dbReference type="GO" id="GO:0016020">
    <property type="term" value="C:membrane"/>
    <property type="evidence" value="ECO:0007669"/>
    <property type="project" value="UniProtKB-SubCell"/>
</dbReference>
<feature type="transmembrane region" description="Helical" evidence="5">
    <location>
        <begin position="254"/>
        <end position="275"/>
    </location>
</feature>
<dbReference type="InterPro" id="IPR011990">
    <property type="entry name" value="TPR-like_helical_dom_sf"/>
</dbReference>
<evidence type="ECO:0000256" key="5">
    <source>
        <dbReference type="SAM" id="Phobius"/>
    </source>
</evidence>
<feature type="transmembrane region" description="Helical" evidence="5">
    <location>
        <begin position="222"/>
        <end position="242"/>
    </location>
</feature>
<accession>A0A3D8HDR7</accession>
<dbReference type="RefSeq" id="WP_115499697.1">
    <property type="nucleotide sequence ID" value="NZ_JACRTI010000023.1"/>
</dbReference>
<keyword evidence="3 5" id="KW-1133">Transmembrane helix</keyword>
<feature type="transmembrane region" description="Helical" evidence="5">
    <location>
        <begin position="123"/>
        <end position="146"/>
    </location>
</feature>
<feature type="domain" description="O-antigen ligase-related" evidence="6">
    <location>
        <begin position="207"/>
        <end position="359"/>
    </location>
</feature>
<feature type="transmembrane region" description="Helical" evidence="5">
    <location>
        <begin position="398"/>
        <end position="414"/>
    </location>
</feature>
<evidence type="ECO:0000259" key="6">
    <source>
        <dbReference type="Pfam" id="PF04932"/>
    </source>
</evidence>
<evidence type="ECO:0000256" key="2">
    <source>
        <dbReference type="ARBA" id="ARBA00022692"/>
    </source>
</evidence>
<organism evidence="8 9">
    <name type="scientific">Parabacteroides acidifaciens</name>
    <dbReference type="NCBI Taxonomy" id="2290935"/>
    <lineage>
        <taxon>Bacteria</taxon>
        <taxon>Pseudomonadati</taxon>
        <taxon>Bacteroidota</taxon>
        <taxon>Bacteroidia</taxon>
        <taxon>Bacteroidales</taxon>
        <taxon>Tannerellaceae</taxon>
        <taxon>Parabacteroides</taxon>
    </lineage>
</organism>
<feature type="transmembrane region" description="Helical" evidence="5">
    <location>
        <begin position="66"/>
        <end position="85"/>
    </location>
</feature>
<evidence type="ECO:0000256" key="3">
    <source>
        <dbReference type="ARBA" id="ARBA00022989"/>
    </source>
</evidence>
<dbReference type="InterPro" id="IPR051533">
    <property type="entry name" value="WaaL-like"/>
</dbReference>
<keyword evidence="4 5" id="KW-0472">Membrane</keyword>
<dbReference type="Pfam" id="PF04932">
    <property type="entry name" value="Wzy_C"/>
    <property type="match status" value="1"/>
</dbReference>
<gene>
    <name evidence="8" type="ORF">DWU89_11005</name>
    <name evidence="7" type="ORF">H8784_10730</name>
</gene>
<dbReference type="EMBL" id="QREV01000023">
    <property type="protein sequence ID" value="RDU49088.1"/>
    <property type="molecule type" value="Genomic_DNA"/>
</dbReference>
<dbReference type="AlphaFoldDB" id="A0A3D8HDR7"/>
<feature type="transmembrane region" description="Helical" evidence="5">
    <location>
        <begin position="375"/>
        <end position="392"/>
    </location>
</feature>
<feature type="transmembrane region" description="Helical" evidence="5">
    <location>
        <begin position="197"/>
        <end position="216"/>
    </location>
</feature>
<evidence type="ECO:0000313" key="9">
    <source>
        <dbReference type="Proteomes" id="UP000256321"/>
    </source>
</evidence>
<dbReference type="EMBL" id="JACRTI010000023">
    <property type="protein sequence ID" value="MBC8602189.1"/>
    <property type="molecule type" value="Genomic_DNA"/>
</dbReference>
<proteinExistence type="predicted"/>
<dbReference type="SUPFAM" id="SSF48452">
    <property type="entry name" value="TPR-like"/>
    <property type="match status" value="1"/>
</dbReference>
<feature type="transmembrane region" description="Helical" evidence="5">
    <location>
        <begin position="426"/>
        <end position="442"/>
    </location>
</feature>
<protein>
    <submittedName>
        <fullName evidence="7">O-antigen ligase family protein</fullName>
    </submittedName>
</protein>
<evidence type="ECO:0000256" key="4">
    <source>
        <dbReference type="ARBA" id="ARBA00023136"/>
    </source>
</evidence>
<dbReference type="Gene3D" id="1.25.40.10">
    <property type="entry name" value="Tetratricopeptide repeat domain"/>
    <property type="match status" value="1"/>
</dbReference>
<evidence type="ECO:0000313" key="10">
    <source>
        <dbReference type="Proteomes" id="UP000629596"/>
    </source>
</evidence>
<dbReference type="GO" id="GO:0016874">
    <property type="term" value="F:ligase activity"/>
    <property type="evidence" value="ECO:0007669"/>
    <property type="project" value="UniProtKB-KW"/>
</dbReference>
<keyword evidence="2 5" id="KW-0812">Transmembrane</keyword>
<feature type="transmembrane region" description="Helical" evidence="5">
    <location>
        <begin position="346"/>
        <end position="368"/>
    </location>
</feature>
<keyword evidence="10" id="KW-1185">Reference proteome</keyword>
<dbReference type="Proteomes" id="UP000256321">
    <property type="component" value="Unassembled WGS sequence"/>
</dbReference>
<keyword evidence="7" id="KW-0436">Ligase</keyword>
<comment type="caution">
    <text evidence="8">The sequence shown here is derived from an EMBL/GenBank/DDBJ whole genome shotgun (WGS) entry which is preliminary data.</text>
</comment>
<reference evidence="7 10" key="2">
    <citation type="submission" date="2020-08" db="EMBL/GenBank/DDBJ databases">
        <title>Genome public.</title>
        <authorList>
            <person name="Liu C."/>
            <person name="Sun Q."/>
        </authorList>
    </citation>
    <scope>NUCLEOTIDE SEQUENCE [LARGE SCALE GENOMIC DNA]</scope>
    <source>
        <strain evidence="7 10">426_9</strain>
    </source>
</reference>
<dbReference type="PANTHER" id="PTHR37422:SF13">
    <property type="entry name" value="LIPOPOLYSACCHARIDE BIOSYNTHESIS PROTEIN PA4999-RELATED"/>
    <property type="match status" value="1"/>
</dbReference>
<feature type="transmembrane region" description="Helical" evidence="5">
    <location>
        <begin position="97"/>
        <end position="116"/>
    </location>
</feature>
<feature type="transmembrane region" description="Helical" evidence="5">
    <location>
        <begin position="42"/>
        <end position="59"/>
    </location>
</feature>
<evidence type="ECO:0000256" key="1">
    <source>
        <dbReference type="ARBA" id="ARBA00004141"/>
    </source>
</evidence>
<name>A0A3D8HDR7_9BACT</name>